<dbReference type="InterPro" id="IPR050924">
    <property type="entry name" value="Peroxiredoxin_BCP/PrxQ"/>
</dbReference>
<evidence type="ECO:0000256" key="4">
    <source>
        <dbReference type="ARBA" id="ARBA00022559"/>
    </source>
</evidence>
<dbReference type="Gene3D" id="3.40.30.10">
    <property type="entry name" value="Glutaredoxin"/>
    <property type="match status" value="1"/>
</dbReference>
<dbReference type="GO" id="GO:0008379">
    <property type="term" value="F:thioredoxin peroxidase activity"/>
    <property type="evidence" value="ECO:0007669"/>
    <property type="project" value="TreeGrafter"/>
</dbReference>
<proteinExistence type="inferred from homology"/>
<protein>
    <recommendedName>
        <fullName evidence="3">thioredoxin-dependent peroxiredoxin</fullName>
        <ecNumber evidence="3">1.11.1.24</ecNumber>
    </recommendedName>
    <alternativeName>
        <fullName evidence="9">Thioredoxin peroxidase</fullName>
    </alternativeName>
    <alternativeName>
        <fullName evidence="11">Thioredoxin-dependent peroxiredoxin Bcp</fullName>
    </alternativeName>
</protein>
<evidence type="ECO:0000256" key="5">
    <source>
        <dbReference type="ARBA" id="ARBA00022862"/>
    </source>
</evidence>
<dbReference type="Proteomes" id="UP000642829">
    <property type="component" value="Unassembled WGS sequence"/>
</dbReference>
<comment type="function">
    <text evidence="1">Thiol-specific peroxidase that catalyzes the reduction of hydrogen peroxide and organic hydroperoxides to water and alcohols, respectively. Plays a role in cell protection against oxidative stress by detoxifying peroxides and as sensor of hydrogen peroxide-mediated signaling events.</text>
</comment>
<dbReference type="GO" id="GO:0045454">
    <property type="term" value="P:cell redox homeostasis"/>
    <property type="evidence" value="ECO:0007669"/>
    <property type="project" value="TreeGrafter"/>
</dbReference>
<comment type="subunit">
    <text evidence="2">Monomer.</text>
</comment>
<reference evidence="15" key="1">
    <citation type="journal article" date="2014" name="Int. J. Syst. Evol. Microbiol.">
        <title>Complete genome sequence of Corynebacterium casei LMG S-19264T (=DSM 44701T), isolated from a smear-ripened cheese.</title>
        <authorList>
            <consortium name="US DOE Joint Genome Institute (JGI-PGF)"/>
            <person name="Walter F."/>
            <person name="Albersmeier A."/>
            <person name="Kalinowski J."/>
            <person name="Ruckert C."/>
        </authorList>
    </citation>
    <scope>NUCLEOTIDE SEQUENCE</scope>
    <source>
        <strain evidence="15">KCTC 12870</strain>
    </source>
</reference>
<comment type="caution">
    <text evidence="15">The sequence shown here is derived from an EMBL/GenBank/DDBJ whole genome shotgun (WGS) entry which is preliminary data.</text>
</comment>
<evidence type="ECO:0000256" key="2">
    <source>
        <dbReference type="ARBA" id="ARBA00011245"/>
    </source>
</evidence>
<feature type="active site" description="Cysteine sulfenic acid (-SOH) intermediate; for peroxidase activity" evidence="13">
    <location>
        <position position="48"/>
    </location>
</feature>
<dbReference type="InterPro" id="IPR013766">
    <property type="entry name" value="Thioredoxin_domain"/>
</dbReference>
<comment type="similarity">
    <text evidence="10">Belongs to the peroxiredoxin family. BCP/PrxQ subfamily.</text>
</comment>
<dbReference type="AlphaFoldDB" id="A0A8J3GDK5"/>
<accession>A0A8J3GDK5</accession>
<name>A0A8J3GDK5_9BACT</name>
<evidence type="ECO:0000256" key="12">
    <source>
        <dbReference type="ARBA" id="ARBA00049091"/>
    </source>
</evidence>
<evidence type="ECO:0000256" key="8">
    <source>
        <dbReference type="ARBA" id="ARBA00023284"/>
    </source>
</evidence>
<evidence type="ECO:0000256" key="11">
    <source>
        <dbReference type="ARBA" id="ARBA00042639"/>
    </source>
</evidence>
<dbReference type="NCBIfam" id="NF006960">
    <property type="entry name" value="PRK09437.1"/>
    <property type="match status" value="1"/>
</dbReference>
<gene>
    <name evidence="15" type="primary">bcp-1</name>
    <name evidence="15" type="ORF">GCM10007047_10320</name>
</gene>
<keyword evidence="7" id="KW-1015">Disulfide bond</keyword>
<dbReference type="InterPro" id="IPR036249">
    <property type="entry name" value="Thioredoxin-like_sf"/>
</dbReference>
<keyword evidence="6" id="KW-0560">Oxidoreductase</keyword>
<evidence type="ECO:0000259" key="14">
    <source>
        <dbReference type="PROSITE" id="PS51352"/>
    </source>
</evidence>
<dbReference type="Pfam" id="PF00578">
    <property type="entry name" value="AhpC-TSA"/>
    <property type="match status" value="1"/>
</dbReference>
<dbReference type="PANTHER" id="PTHR42801:SF4">
    <property type="entry name" value="AHPC_TSA FAMILY PROTEIN"/>
    <property type="match status" value="1"/>
</dbReference>
<dbReference type="GO" id="GO:0005737">
    <property type="term" value="C:cytoplasm"/>
    <property type="evidence" value="ECO:0007669"/>
    <property type="project" value="TreeGrafter"/>
</dbReference>
<dbReference type="EMBL" id="BMXG01000005">
    <property type="protein sequence ID" value="GHB96418.1"/>
    <property type="molecule type" value="Genomic_DNA"/>
</dbReference>
<evidence type="ECO:0000256" key="3">
    <source>
        <dbReference type="ARBA" id="ARBA00013017"/>
    </source>
</evidence>
<evidence type="ECO:0000313" key="16">
    <source>
        <dbReference type="Proteomes" id="UP000642829"/>
    </source>
</evidence>
<organism evidence="15 16">
    <name type="scientific">Cerasicoccus arenae</name>
    <dbReference type="NCBI Taxonomy" id="424488"/>
    <lineage>
        <taxon>Bacteria</taxon>
        <taxon>Pseudomonadati</taxon>
        <taxon>Verrucomicrobiota</taxon>
        <taxon>Opitutia</taxon>
        <taxon>Puniceicoccales</taxon>
        <taxon>Cerasicoccaceae</taxon>
        <taxon>Cerasicoccus</taxon>
    </lineage>
</organism>
<dbReference type="EC" id="1.11.1.24" evidence="3"/>
<dbReference type="PIRSF" id="PIRSF000239">
    <property type="entry name" value="AHPC"/>
    <property type="match status" value="1"/>
</dbReference>
<evidence type="ECO:0000256" key="6">
    <source>
        <dbReference type="ARBA" id="ARBA00023002"/>
    </source>
</evidence>
<keyword evidence="8" id="KW-0676">Redox-active center</keyword>
<dbReference type="RefSeq" id="WP_189512580.1">
    <property type="nucleotide sequence ID" value="NZ_BMXG01000005.1"/>
</dbReference>
<evidence type="ECO:0000256" key="13">
    <source>
        <dbReference type="PIRSR" id="PIRSR000239-1"/>
    </source>
</evidence>
<evidence type="ECO:0000256" key="1">
    <source>
        <dbReference type="ARBA" id="ARBA00003330"/>
    </source>
</evidence>
<evidence type="ECO:0000313" key="15">
    <source>
        <dbReference type="EMBL" id="GHB96418.1"/>
    </source>
</evidence>
<dbReference type="SUPFAM" id="SSF52833">
    <property type="entry name" value="Thioredoxin-like"/>
    <property type="match status" value="1"/>
</dbReference>
<dbReference type="PROSITE" id="PS51352">
    <property type="entry name" value="THIOREDOXIN_2"/>
    <property type="match status" value="1"/>
</dbReference>
<evidence type="ECO:0000256" key="7">
    <source>
        <dbReference type="ARBA" id="ARBA00023157"/>
    </source>
</evidence>
<reference evidence="15" key="2">
    <citation type="submission" date="2020-09" db="EMBL/GenBank/DDBJ databases">
        <authorList>
            <person name="Sun Q."/>
            <person name="Kim S."/>
        </authorList>
    </citation>
    <scope>NUCLEOTIDE SEQUENCE</scope>
    <source>
        <strain evidence="15">KCTC 12870</strain>
    </source>
</reference>
<dbReference type="PANTHER" id="PTHR42801">
    <property type="entry name" value="THIOREDOXIN-DEPENDENT PEROXIDE REDUCTASE"/>
    <property type="match status" value="1"/>
</dbReference>
<dbReference type="GO" id="GO:0034599">
    <property type="term" value="P:cellular response to oxidative stress"/>
    <property type="evidence" value="ECO:0007669"/>
    <property type="project" value="TreeGrafter"/>
</dbReference>
<comment type="catalytic activity">
    <reaction evidence="12">
        <text>a hydroperoxide + [thioredoxin]-dithiol = an alcohol + [thioredoxin]-disulfide + H2O</text>
        <dbReference type="Rhea" id="RHEA:62620"/>
        <dbReference type="Rhea" id="RHEA-COMP:10698"/>
        <dbReference type="Rhea" id="RHEA-COMP:10700"/>
        <dbReference type="ChEBI" id="CHEBI:15377"/>
        <dbReference type="ChEBI" id="CHEBI:29950"/>
        <dbReference type="ChEBI" id="CHEBI:30879"/>
        <dbReference type="ChEBI" id="CHEBI:35924"/>
        <dbReference type="ChEBI" id="CHEBI:50058"/>
        <dbReference type="EC" id="1.11.1.24"/>
    </reaction>
</comment>
<dbReference type="CDD" id="cd03017">
    <property type="entry name" value="PRX_BCP"/>
    <property type="match status" value="1"/>
</dbReference>
<dbReference type="InterPro" id="IPR000866">
    <property type="entry name" value="AhpC/TSA"/>
</dbReference>
<dbReference type="InterPro" id="IPR024706">
    <property type="entry name" value="Peroxiredoxin_AhpC-typ"/>
</dbReference>
<sequence length="158" mass="17821">MNTPTLLSPGEQSPSFDFRYANGLHGHTDELTGPYLVYFYPRDDTPGCTKEACAFRDKFSDFNEAGLTVIGVSCDDEISHDKFRQKFNLPFPLVADTDQTLVNAFGVWGMKKFMGKEYEGIHRISFLVGPDGVILKTYPKVKPDEHAEEVLRDAHAHF</sequence>
<evidence type="ECO:0000256" key="9">
    <source>
        <dbReference type="ARBA" id="ARBA00032824"/>
    </source>
</evidence>
<keyword evidence="16" id="KW-1185">Reference proteome</keyword>
<dbReference type="FunFam" id="3.40.30.10:FF:000007">
    <property type="entry name" value="Thioredoxin-dependent thiol peroxidase"/>
    <property type="match status" value="1"/>
</dbReference>
<keyword evidence="4" id="KW-0575">Peroxidase</keyword>
<keyword evidence="5" id="KW-0049">Antioxidant</keyword>
<evidence type="ECO:0000256" key="10">
    <source>
        <dbReference type="ARBA" id="ARBA00038489"/>
    </source>
</evidence>
<feature type="domain" description="Thioredoxin" evidence="14">
    <location>
        <begin position="7"/>
        <end position="156"/>
    </location>
</feature>